<reference evidence="3" key="1">
    <citation type="journal article" date="2019" name="Int. J. Syst. Evol. Microbiol.">
        <title>The Global Catalogue of Microorganisms (GCM) 10K type strain sequencing project: providing services to taxonomists for standard genome sequencing and annotation.</title>
        <authorList>
            <consortium name="The Broad Institute Genomics Platform"/>
            <consortium name="The Broad Institute Genome Sequencing Center for Infectious Disease"/>
            <person name="Wu L."/>
            <person name="Ma J."/>
        </authorList>
    </citation>
    <scope>NUCLEOTIDE SEQUENCE [LARGE SCALE GENOMIC DNA]</scope>
    <source>
        <strain evidence="3">JCM 18298</strain>
    </source>
</reference>
<organism evidence="2 3">
    <name type="scientific">Nocardia callitridis</name>
    <dbReference type="NCBI Taxonomy" id="648753"/>
    <lineage>
        <taxon>Bacteria</taxon>
        <taxon>Bacillati</taxon>
        <taxon>Actinomycetota</taxon>
        <taxon>Actinomycetes</taxon>
        <taxon>Mycobacteriales</taxon>
        <taxon>Nocardiaceae</taxon>
        <taxon>Nocardia</taxon>
    </lineage>
</organism>
<gene>
    <name evidence="2" type="ORF">GCM10023318_40210</name>
</gene>
<name>A0ABP9KIF8_9NOCA</name>
<keyword evidence="3" id="KW-1185">Reference proteome</keyword>
<evidence type="ECO:0000313" key="3">
    <source>
        <dbReference type="Proteomes" id="UP001500603"/>
    </source>
</evidence>
<evidence type="ECO:0008006" key="4">
    <source>
        <dbReference type="Google" id="ProtNLM"/>
    </source>
</evidence>
<comment type="caution">
    <text evidence="2">The sequence shown here is derived from an EMBL/GenBank/DDBJ whole genome shotgun (WGS) entry which is preliminary data.</text>
</comment>
<accession>A0ABP9KIF8</accession>
<sequence length="117" mass="11742">MLDFGSIFGSPSNCPGCGSAAVDLVDAEPEVRLGCRGCGAQWDAGLGDLGVPNGVDVPRDRDAANTGSPGVRAGEARPNGGAAHASGQRNNAGPVGGRHGNYRRDGDDFTLSGEFGT</sequence>
<evidence type="ECO:0000256" key="1">
    <source>
        <dbReference type="SAM" id="MobiDB-lite"/>
    </source>
</evidence>
<feature type="region of interest" description="Disordered" evidence="1">
    <location>
        <begin position="51"/>
        <end position="117"/>
    </location>
</feature>
<dbReference type="Proteomes" id="UP001500603">
    <property type="component" value="Unassembled WGS sequence"/>
</dbReference>
<evidence type="ECO:0000313" key="2">
    <source>
        <dbReference type="EMBL" id="GAA5059560.1"/>
    </source>
</evidence>
<proteinExistence type="predicted"/>
<protein>
    <recommendedName>
        <fullName evidence="4">Transcription factor zinc-finger domain-containing protein</fullName>
    </recommendedName>
</protein>
<dbReference type="EMBL" id="BAABJM010000003">
    <property type="protein sequence ID" value="GAA5059560.1"/>
    <property type="molecule type" value="Genomic_DNA"/>
</dbReference>